<dbReference type="SUPFAM" id="SSF52540">
    <property type="entry name" value="P-loop containing nucleoside triphosphate hydrolases"/>
    <property type="match status" value="1"/>
</dbReference>
<dbReference type="PANTHER" id="PTHR47957">
    <property type="entry name" value="ATP-DEPENDENT HELICASE HRQ1"/>
    <property type="match status" value="1"/>
</dbReference>
<gene>
    <name evidence="5" type="ORF">LCGC14_1611340</name>
</gene>
<keyword evidence="1" id="KW-0547">Nucleotide-binding</keyword>
<keyword evidence="2" id="KW-0067">ATP-binding</keyword>
<evidence type="ECO:0000259" key="3">
    <source>
        <dbReference type="PROSITE" id="PS51192"/>
    </source>
</evidence>
<dbReference type="InterPro" id="IPR018973">
    <property type="entry name" value="MZB"/>
</dbReference>
<evidence type="ECO:0000256" key="2">
    <source>
        <dbReference type="ARBA" id="ARBA00022840"/>
    </source>
</evidence>
<dbReference type="Gene3D" id="3.40.50.300">
    <property type="entry name" value="P-loop containing nucleotide triphosphate hydrolases"/>
    <property type="match status" value="2"/>
</dbReference>
<dbReference type="GO" id="GO:0043138">
    <property type="term" value="F:3'-5' DNA helicase activity"/>
    <property type="evidence" value="ECO:0007669"/>
    <property type="project" value="TreeGrafter"/>
</dbReference>
<dbReference type="SMART" id="SM00490">
    <property type="entry name" value="HELICc"/>
    <property type="match status" value="1"/>
</dbReference>
<dbReference type="GO" id="GO:0003676">
    <property type="term" value="F:nucleic acid binding"/>
    <property type="evidence" value="ECO:0007669"/>
    <property type="project" value="InterPro"/>
</dbReference>
<feature type="domain" description="Helicase C-terminal" evidence="4">
    <location>
        <begin position="266"/>
        <end position="429"/>
    </location>
</feature>
<feature type="domain" description="Helicase ATP-binding" evidence="3">
    <location>
        <begin position="64"/>
        <end position="245"/>
    </location>
</feature>
<dbReference type="PROSITE" id="PS51194">
    <property type="entry name" value="HELICASE_CTER"/>
    <property type="match status" value="1"/>
</dbReference>
<accession>A0A0F9KNW5</accession>
<protein>
    <recommendedName>
        <fullName evidence="6">DEAD/DEAH box helicase</fullName>
    </recommendedName>
</protein>
<evidence type="ECO:0000256" key="1">
    <source>
        <dbReference type="ARBA" id="ARBA00022741"/>
    </source>
</evidence>
<proteinExistence type="predicted"/>
<organism evidence="5">
    <name type="scientific">marine sediment metagenome</name>
    <dbReference type="NCBI Taxonomy" id="412755"/>
    <lineage>
        <taxon>unclassified sequences</taxon>
        <taxon>metagenomes</taxon>
        <taxon>ecological metagenomes</taxon>
    </lineage>
</organism>
<evidence type="ECO:0000313" key="5">
    <source>
        <dbReference type="EMBL" id="KKM23818.1"/>
    </source>
</evidence>
<dbReference type="GO" id="GO:0036297">
    <property type="term" value="P:interstrand cross-link repair"/>
    <property type="evidence" value="ECO:0007669"/>
    <property type="project" value="TreeGrafter"/>
</dbReference>
<dbReference type="Pfam" id="PF09369">
    <property type="entry name" value="MZB"/>
    <property type="match status" value="1"/>
</dbReference>
<dbReference type="InterPro" id="IPR001650">
    <property type="entry name" value="Helicase_C-like"/>
</dbReference>
<sequence>MVDFEGLLNFIKSQDYYCGQISHIEHIPESIAQFDDLKKPLRKRLQRWLDNNNIKLWRHQAEAINSIRNKENTVTVTSTASGKSLCYNLPVIESILEEPSTTALYIFPTKALARDQFTILSKLLEETNIKQNRVGVYDGDVNPNEKRQVLANANIIITNPFGLHFYLPWFKKKWIRICKNLKYIVLDEIHTYRGIFGSNFALLLRRLKRILETYNIKPIWILSSATIYNAKEFCEKLVGEEFYIVDKDYSPSGAKKVILWDLPYDEISKKYRSAHQETKNLFISHLKKNIQTLTFTLSRKMAELQAIWTRNALSTIKNKIHSYRAGISKKKRREIEQNFKNRKILGISSTNALELGIDIGSLDATISSGFPGTISSFRQQIGRSGRGTELSVSTFIPMQNPLDFFYLHNPEVLFGPIHEKILITLNNKYIIKNHLCCAAKEIPITIDEFNKFGVKEKSLFENCINNLVSESLLMKRMNKYYWKGDFFPNERYGLNALSSKSYKVILRQRGKEELLTIEDESYVFRDLHPGAVYLYEAETYVVQDLDIDEKFVYLSRADVEFYTQSLKHTNITPLEINLQDNTGPKDLIEKFFGNVKVEHEYYSYKVIDTLTQDTLSRHPLENIPITKFETQAVWFGIPFEYQKELELNGFDLGGTIHALEHAMIAMAPALAQISRWDLGGVSIDFDPVKQQPVIYIYDAFKGGIGISEQLFFNLIEILTLSLKLVESCSCKTDNGCPACIMSPKCGNNNDPLDKEGVIFLLMKILNKYKSN</sequence>
<dbReference type="CDD" id="cd17923">
    <property type="entry name" value="DEXHc_Hrq1-like"/>
    <property type="match status" value="1"/>
</dbReference>
<name>A0A0F9KNW5_9ZZZZ</name>
<dbReference type="InterPro" id="IPR027417">
    <property type="entry name" value="P-loop_NTPase"/>
</dbReference>
<reference evidence="5" key="1">
    <citation type="journal article" date="2015" name="Nature">
        <title>Complex archaea that bridge the gap between prokaryotes and eukaryotes.</title>
        <authorList>
            <person name="Spang A."/>
            <person name="Saw J.H."/>
            <person name="Jorgensen S.L."/>
            <person name="Zaremba-Niedzwiedzka K."/>
            <person name="Martijn J."/>
            <person name="Lind A.E."/>
            <person name="van Eijk R."/>
            <person name="Schleper C."/>
            <person name="Guy L."/>
            <person name="Ettema T.J."/>
        </authorList>
    </citation>
    <scope>NUCLEOTIDE SEQUENCE</scope>
</reference>
<comment type="caution">
    <text evidence="5">The sequence shown here is derived from an EMBL/GenBank/DDBJ whole genome shotgun (WGS) entry which is preliminary data.</text>
</comment>
<dbReference type="InterPro" id="IPR011545">
    <property type="entry name" value="DEAD/DEAH_box_helicase_dom"/>
</dbReference>
<dbReference type="GO" id="GO:0005634">
    <property type="term" value="C:nucleus"/>
    <property type="evidence" value="ECO:0007669"/>
    <property type="project" value="TreeGrafter"/>
</dbReference>
<dbReference type="AlphaFoldDB" id="A0A0F9KNW5"/>
<dbReference type="GO" id="GO:0006289">
    <property type="term" value="P:nucleotide-excision repair"/>
    <property type="evidence" value="ECO:0007669"/>
    <property type="project" value="TreeGrafter"/>
</dbReference>
<dbReference type="Pfam" id="PF00270">
    <property type="entry name" value="DEAD"/>
    <property type="match status" value="1"/>
</dbReference>
<dbReference type="CDD" id="cd18797">
    <property type="entry name" value="SF2_C_Hrq"/>
    <property type="match status" value="1"/>
</dbReference>
<dbReference type="InterPro" id="IPR014001">
    <property type="entry name" value="Helicase_ATP-bd"/>
</dbReference>
<evidence type="ECO:0008006" key="6">
    <source>
        <dbReference type="Google" id="ProtNLM"/>
    </source>
</evidence>
<dbReference type="GO" id="GO:0005524">
    <property type="term" value="F:ATP binding"/>
    <property type="evidence" value="ECO:0007669"/>
    <property type="project" value="UniProtKB-KW"/>
</dbReference>
<dbReference type="PANTHER" id="PTHR47957:SF3">
    <property type="entry name" value="ATP-DEPENDENT HELICASE HRQ1"/>
    <property type="match status" value="1"/>
</dbReference>
<dbReference type="PROSITE" id="PS51192">
    <property type="entry name" value="HELICASE_ATP_BIND_1"/>
    <property type="match status" value="1"/>
</dbReference>
<evidence type="ECO:0000259" key="4">
    <source>
        <dbReference type="PROSITE" id="PS51194"/>
    </source>
</evidence>
<dbReference type="SMART" id="SM00487">
    <property type="entry name" value="DEXDc"/>
    <property type="match status" value="1"/>
</dbReference>
<dbReference type="InterPro" id="IPR055227">
    <property type="entry name" value="HRQ1_WHD"/>
</dbReference>
<dbReference type="Pfam" id="PF00271">
    <property type="entry name" value="Helicase_C"/>
    <property type="match status" value="1"/>
</dbReference>
<dbReference type="EMBL" id="LAZR01013048">
    <property type="protein sequence ID" value="KKM23818.1"/>
    <property type="molecule type" value="Genomic_DNA"/>
</dbReference>
<dbReference type="Pfam" id="PF22982">
    <property type="entry name" value="WHD_HRQ1"/>
    <property type="match status" value="1"/>
</dbReference>